<dbReference type="SUPFAM" id="SSF52047">
    <property type="entry name" value="RNI-like"/>
    <property type="match status" value="1"/>
</dbReference>
<dbReference type="EMBL" id="CP090896">
    <property type="protein sequence ID" value="ULT83252.1"/>
    <property type="molecule type" value="Genomic_DNA"/>
</dbReference>
<name>A0AAE8ZRG0_CAEBR</name>
<organism evidence="1 2">
    <name type="scientific">Caenorhabditis briggsae</name>
    <dbReference type="NCBI Taxonomy" id="6238"/>
    <lineage>
        <taxon>Eukaryota</taxon>
        <taxon>Metazoa</taxon>
        <taxon>Ecdysozoa</taxon>
        <taxon>Nematoda</taxon>
        <taxon>Chromadorea</taxon>
        <taxon>Rhabditida</taxon>
        <taxon>Rhabditina</taxon>
        <taxon>Rhabditomorpha</taxon>
        <taxon>Rhabditoidea</taxon>
        <taxon>Rhabditidae</taxon>
        <taxon>Peloderinae</taxon>
        <taxon>Caenorhabditis</taxon>
    </lineage>
</organism>
<gene>
    <name evidence="1" type="ORF">L3Y34_012476</name>
</gene>
<accession>A0AAE8ZRG0</accession>
<reference evidence="1 2" key="1">
    <citation type="submission" date="2022-05" db="EMBL/GenBank/DDBJ databases">
        <title>Chromosome-level reference genomes for two strains of Caenorhabditis briggsae: an improved platform for comparative genomics.</title>
        <authorList>
            <person name="Stevens L."/>
            <person name="Andersen E.C."/>
        </authorList>
    </citation>
    <scope>NUCLEOTIDE SEQUENCE [LARGE SCALE GENOMIC DNA]</scope>
    <source>
        <strain evidence="1">QX1410_ONT</strain>
        <tissue evidence="1">Whole-organism</tissue>
    </source>
</reference>
<evidence type="ECO:0000313" key="2">
    <source>
        <dbReference type="Proteomes" id="UP000827892"/>
    </source>
</evidence>
<sequence>MLRLDALCTKKITNFYLNGNMKHALAKEYGADKLVEMSRVLEMSQSEISQDVLKQSNGNFTKEMAESVIGGRHFTGRMGKRFAKQLKGAFEAKNNATSEEDFGTFGGLRFDKVTIDNENFNKHFCDVIFAQELASLVISNMDSPFFNMKEVQSDDGSKESQVKLIPILRKLISTESEQSLNTLSIKMPRTTRFERDFVKRMLNVLTNLSSLTLSNIRVNDTDFNVDSSLLKNITELDLSFSKIPTFEFLKSFEKLEILDVSGAELKESDVEAICKMKTLQTLHIDGAKSSEGPSSNNLETYIKSDNPLSELSVLTIENCKIDKAGLQAILQTHPHLREINLISTSLSRTQMPTMGGTRILSISTIEQTAVSLTYVISSPGSSRRDEILSTLLEEMKQIAYREEYDGTDGRESLSEVEHQLLLDGVISFIKMVVVEKDQENDDLMDAMKILNKLTIIVPIEMWSLLNQALLRDVMLSLLKRYPLKLRPGSNLLSKITHYALANLGRLLVHNEGPENLVPIVGIAVETLKAKIELGNNNFVRCFNILNSYFEKMSHNDKLKIIRECSLDELILKFLKKGSKYALNIFLGRIAKFIGKLAFFDRDVPNLDMDHRIEMLHFLIEEAKWRYDESLHRCIVQCLANIFKSTRRFEFFEKFWDPSRSSIQHILSLLHADVRFLQRAVIELMVILKTAWQGHNVTNNRWDTLFNNVQNQTSTISGALNYRRKPKDSMYAELEFLTARRHANEIQEFARFFLEKSGQNKVTGEPERKRRRVR</sequence>
<dbReference type="Proteomes" id="UP000827892">
    <property type="component" value="Chromosome X"/>
</dbReference>
<dbReference type="InterPro" id="IPR051341">
    <property type="entry name" value="Zyg-11_UBL_adapter"/>
</dbReference>
<dbReference type="PANTHER" id="PTHR12904:SF28">
    <property type="entry name" value="ATP SYNTHASE SUBUNIT ALPHA-RELATED"/>
    <property type="match status" value="1"/>
</dbReference>
<protein>
    <submittedName>
        <fullName evidence="1">Uncharacterized protein</fullName>
    </submittedName>
</protein>
<dbReference type="PANTHER" id="PTHR12904">
    <property type="match status" value="1"/>
</dbReference>
<dbReference type="InterPro" id="IPR032675">
    <property type="entry name" value="LRR_dom_sf"/>
</dbReference>
<dbReference type="AlphaFoldDB" id="A0AAE8ZRG0"/>
<evidence type="ECO:0000313" key="1">
    <source>
        <dbReference type="EMBL" id="ULT83252.1"/>
    </source>
</evidence>
<proteinExistence type="predicted"/>
<dbReference type="Gene3D" id="3.80.10.10">
    <property type="entry name" value="Ribonuclease Inhibitor"/>
    <property type="match status" value="1"/>
</dbReference>